<name>A0ABV0PL39_9TELE</name>
<evidence type="ECO:0000313" key="2">
    <source>
        <dbReference type="EMBL" id="MEQ2184171.1"/>
    </source>
</evidence>
<gene>
    <name evidence="2" type="ORF">GOODEAATRI_005209</name>
</gene>
<accession>A0ABV0PL39</accession>
<organism evidence="2 3">
    <name type="scientific">Goodea atripinnis</name>
    <dbReference type="NCBI Taxonomy" id="208336"/>
    <lineage>
        <taxon>Eukaryota</taxon>
        <taxon>Metazoa</taxon>
        <taxon>Chordata</taxon>
        <taxon>Craniata</taxon>
        <taxon>Vertebrata</taxon>
        <taxon>Euteleostomi</taxon>
        <taxon>Actinopterygii</taxon>
        <taxon>Neopterygii</taxon>
        <taxon>Teleostei</taxon>
        <taxon>Neoteleostei</taxon>
        <taxon>Acanthomorphata</taxon>
        <taxon>Ovalentaria</taxon>
        <taxon>Atherinomorphae</taxon>
        <taxon>Cyprinodontiformes</taxon>
        <taxon>Goodeidae</taxon>
        <taxon>Goodea</taxon>
    </lineage>
</organism>
<reference evidence="2 3" key="1">
    <citation type="submission" date="2021-06" db="EMBL/GenBank/DDBJ databases">
        <authorList>
            <person name="Palmer J.M."/>
        </authorList>
    </citation>
    <scope>NUCLEOTIDE SEQUENCE [LARGE SCALE GENOMIC DNA]</scope>
    <source>
        <strain evidence="2 3">GA_2019</strain>
        <tissue evidence="2">Muscle</tissue>
    </source>
</reference>
<dbReference type="EMBL" id="JAHRIO010080197">
    <property type="protein sequence ID" value="MEQ2184171.1"/>
    <property type="molecule type" value="Genomic_DNA"/>
</dbReference>
<comment type="caution">
    <text evidence="2">The sequence shown here is derived from an EMBL/GenBank/DDBJ whole genome shotgun (WGS) entry which is preliminary data.</text>
</comment>
<keyword evidence="1" id="KW-1133">Transmembrane helix</keyword>
<evidence type="ECO:0000256" key="1">
    <source>
        <dbReference type="SAM" id="Phobius"/>
    </source>
</evidence>
<keyword evidence="3" id="KW-1185">Reference proteome</keyword>
<evidence type="ECO:0000313" key="3">
    <source>
        <dbReference type="Proteomes" id="UP001476798"/>
    </source>
</evidence>
<feature type="transmembrane region" description="Helical" evidence="1">
    <location>
        <begin position="52"/>
        <end position="73"/>
    </location>
</feature>
<keyword evidence="1" id="KW-0812">Transmembrane</keyword>
<sequence length="89" mass="9931">MLASDIRTCILNGAWLSLSRFSCCRLIALFTKYMSMIFVRLKEDPLLQRREIAGSLFAVVVAFTGSILMNAPYSAGASAYLQVNKLRVH</sequence>
<protein>
    <submittedName>
        <fullName evidence="2">Uncharacterized protein</fullName>
    </submittedName>
</protein>
<keyword evidence="1" id="KW-0472">Membrane</keyword>
<proteinExistence type="predicted"/>
<dbReference type="Proteomes" id="UP001476798">
    <property type="component" value="Unassembled WGS sequence"/>
</dbReference>